<dbReference type="RefSeq" id="WP_204028002.1">
    <property type="nucleotide sequence ID" value="NZ_BOOW01000028.1"/>
</dbReference>
<organism evidence="1 2">
    <name type="scientific">Sinosporangium siamense</name>
    <dbReference type="NCBI Taxonomy" id="1367973"/>
    <lineage>
        <taxon>Bacteria</taxon>
        <taxon>Bacillati</taxon>
        <taxon>Actinomycetota</taxon>
        <taxon>Actinomycetes</taxon>
        <taxon>Streptosporangiales</taxon>
        <taxon>Streptosporangiaceae</taxon>
        <taxon>Sinosporangium</taxon>
    </lineage>
</organism>
<protein>
    <submittedName>
        <fullName evidence="1">Uncharacterized protein</fullName>
    </submittedName>
</protein>
<reference evidence="1" key="1">
    <citation type="submission" date="2021-01" db="EMBL/GenBank/DDBJ databases">
        <title>Whole genome shotgun sequence of Sinosporangium siamense NBRC 109515.</title>
        <authorList>
            <person name="Komaki H."/>
            <person name="Tamura T."/>
        </authorList>
    </citation>
    <scope>NUCLEOTIDE SEQUENCE</scope>
    <source>
        <strain evidence="1">NBRC 109515</strain>
    </source>
</reference>
<name>A0A919RJP4_9ACTN</name>
<dbReference type="InterPro" id="IPR036188">
    <property type="entry name" value="FAD/NAD-bd_sf"/>
</dbReference>
<dbReference type="Proteomes" id="UP000606172">
    <property type="component" value="Unassembled WGS sequence"/>
</dbReference>
<evidence type="ECO:0000313" key="2">
    <source>
        <dbReference type="Proteomes" id="UP000606172"/>
    </source>
</evidence>
<accession>A0A919RJP4</accession>
<dbReference type="AlphaFoldDB" id="A0A919RJP4"/>
<proteinExistence type="predicted"/>
<evidence type="ECO:0000313" key="1">
    <source>
        <dbReference type="EMBL" id="GII94070.1"/>
    </source>
</evidence>
<dbReference type="EMBL" id="BOOW01000028">
    <property type="protein sequence ID" value="GII94070.1"/>
    <property type="molecule type" value="Genomic_DNA"/>
</dbReference>
<gene>
    <name evidence="1" type="ORF">Ssi02_43010</name>
</gene>
<sequence length="180" mass="18513">MRRLRRQLSAVGDPAIGRRVLQETAHTIGPYAWRLLGEADRERLRRHTRLAASLASPMVPVNASILMRLLDGGQLTVASGVRGIEMSDGGFRVLCGDTELRADTVINAVNPPPRAVPSAAGPLVASLVSGGPATPHPSGGLVAADPRLTVVGDLAGGGSFNTSSIAGIAAQAVRAAESLT</sequence>
<comment type="caution">
    <text evidence="1">The sequence shown here is derived from an EMBL/GenBank/DDBJ whole genome shotgun (WGS) entry which is preliminary data.</text>
</comment>
<keyword evidence="2" id="KW-1185">Reference proteome</keyword>
<dbReference type="SUPFAM" id="SSF51905">
    <property type="entry name" value="FAD/NAD(P)-binding domain"/>
    <property type="match status" value="1"/>
</dbReference>